<keyword evidence="7" id="KW-0547">Nucleotide-binding</keyword>
<evidence type="ECO:0000256" key="8">
    <source>
        <dbReference type="ARBA" id="ARBA00022840"/>
    </source>
</evidence>
<evidence type="ECO:0000256" key="2">
    <source>
        <dbReference type="ARBA" id="ARBA00007599"/>
    </source>
</evidence>
<evidence type="ECO:0000256" key="7">
    <source>
        <dbReference type="ARBA" id="ARBA00022741"/>
    </source>
</evidence>
<dbReference type="PANTHER" id="PTHR33540:SF2">
    <property type="entry name" value="TRNA THREONYLCARBAMOYLADENOSINE BIOSYNTHESIS PROTEIN TSAE"/>
    <property type="match status" value="1"/>
</dbReference>
<comment type="caution">
    <text evidence="11">The sequence shown here is derived from an EMBL/GenBank/DDBJ whole genome shotgun (WGS) entry which is preliminary data.</text>
</comment>
<evidence type="ECO:0000256" key="5">
    <source>
        <dbReference type="ARBA" id="ARBA00022694"/>
    </source>
</evidence>
<dbReference type="InterPro" id="IPR027417">
    <property type="entry name" value="P-loop_NTPase"/>
</dbReference>
<keyword evidence="9" id="KW-0460">Magnesium</keyword>
<organism evidence="11 12">
    <name type="scientific">Emticicia aquatica</name>
    <dbReference type="NCBI Taxonomy" id="1681835"/>
    <lineage>
        <taxon>Bacteria</taxon>
        <taxon>Pseudomonadati</taxon>
        <taxon>Bacteroidota</taxon>
        <taxon>Cytophagia</taxon>
        <taxon>Cytophagales</taxon>
        <taxon>Leadbetterellaceae</taxon>
        <taxon>Emticicia</taxon>
    </lineage>
</organism>
<sequence>MIYKIEQLSEVARQVIAAAGTKNIWIFEGEMGAGKTTLIKAICRELGVKGNIQSPTFSIVNEYLTDKGKTIYHFDFYRLKKEEEALDFGVEEYFDSGNICLLEWAGKIESILPDDFFKITINLEEDLTRNIAFGIA</sequence>
<name>A0ABN8ET92_9BACT</name>
<evidence type="ECO:0000313" key="11">
    <source>
        <dbReference type="EMBL" id="CAH0994117.1"/>
    </source>
</evidence>
<evidence type="ECO:0000256" key="1">
    <source>
        <dbReference type="ARBA" id="ARBA00004496"/>
    </source>
</evidence>
<protein>
    <recommendedName>
        <fullName evidence="3">tRNA threonylcarbamoyladenosine biosynthesis protein TsaE</fullName>
    </recommendedName>
    <alternativeName>
        <fullName evidence="10">t(6)A37 threonylcarbamoyladenosine biosynthesis protein TsaE</fullName>
    </alternativeName>
</protein>
<proteinExistence type="inferred from homology"/>
<dbReference type="RefSeq" id="WP_238803874.1">
    <property type="nucleotide sequence ID" value="NZ_CAKLPY010000001.1"/>
</dbReference>
<accession>A0ABN8ET92</accession>
<dbReference type="Pfam" id="PF02367">
    <property type="entry name" value="TsaE"/>
    <property type="match status" value="1"/>
</dbReference>
<evidence type="ECO:0000256" key="10">
    <source>
        <dbReference type="ARBA" id="ARBA00032441"/>
    </source>
</evidence>
<dbReference type="Proteomes" id="UP000837932">
    <property type="component" value="Unassembled WGS sequence"/>
</dbReference>
<evidence type="ECO:0000256" key="6">
    <source>
        <dbReference type="ARBA" id="ARBA00022723"/>
    </source>
</evidence>
<keyword evidence="4" id="KW-0963">Cytoplasm</keyword>
<keyword evidence="5" id="KW-0819">tRNA processing</keyword>
<evidence type="ECO:0000256" key="9">
    <source>
        <dbReference type="ARBA" id="ARBA00022842"/>
    </source>
</evidence>
<evidence type="ECO:0000313" key="12">
    <source>
        <dbReference type="Proteomes" id="UP000837932"/>
    </source>
</evidence>
<keyword evidence="8" id="KW-0067">ATP-binding</keyword>
<gene>
    <name evidence="11" type="ORF">EMA8858_00224</name>
</gene>
<dbReference type="SUPFAM" id="SSF52540">
    <property type="entry name" value="P-loop containing nucleoside triphosphate hydrolases"/>
    <property type="match status" value="1"/>
</dbReference>
<dbReference type="NCBIfam" id="TIGR00150">
    <property type="entry name" value="T6A_YjeE"/>
    <property type="match status" value="1"/>
</dbReference>
<keyword evidence="12" id="KW-1185">Reference proteome</keyword>
<dbReference type="Gene3D" id="3.40.50.300">
    <property type="entry name" value="P-loop containing nucleotide triphosphate hydrolases"/>
    <property type="match status" value="1"/>
</dbReference>
<dbReference type="InterPro" id="IPR003442">
    <property type="entry name" value="T6A_TsaE"/>
</dbReference>
<comment type="subcellular location">
    <subcellularLocation>
        <location evidence="1">Cytoplasm</location>
    </subcellularLocation>
</comment>
<comment type="similarity">
    <text evidence="2">Belongs to the TsaE family.</text>
</comment>
<evidence type="ECO:0000256" key="3">
    <source>
        <dbReference type="ARBA" id="ARBA00019010"/>
    </source>
</evidence>
<reference evidence="11" key="1">
    <citation type="submission" date="2021-12" db="EMBL/GenBank/DDBJ databases">
        <authorList>
            <person name="Rodrigo-Torres L."/>
            <person name="Arahal R. D."/>
            <person name="Lucena T."/>
        </authorList>
    </citation>
    <scope>NUCLEOTIDE SEQUENCE</scope>
    <source>
        <strain evidence="11">CECT 8858</strain>
    </source>
</reference>
<keyword evidence="6" id="KW-0479">Metal-binding</keyword>
<dbReference type="EMBL" id="CAKLPY010000001">
    <property type="protein sequence ID" value="CAH0994117.1"/>
    <property type="molecule type" value="Genomic_DNA"/>
</dbReference>
<dbReference type="PANTHER" id="PTHR33540">
    <property type="entry name" value="TRNA THREONYLCARBAMOYLADENOSINE BIOSYNTHESIS PROTEIN TSAE"/>
    <property type="match status" value="1"/>
</dbReference>
<evidence type="ECO:0000256" key="4">
    <source>
        <dbReference type="ARBA" id="ARBA00022490"/>
    </source>
</evidence>